<keyword evidence="1" id="KW-0812">Transmembrane</keyword>
<dbReference type="RefSeq" id="WP_117315066.1">
    <property type="nucleotide sequence ID" value="NZ_QQSW01000002.1"/>
</dbReference>
<dbReference type="EMBL" id="SLWX01000004">
    <property type="protein sequence ID" value="TCO76740.1"/>
    <property type="molecule type" value="Genomic_DNA"/>
</dbReference>
<feature type="transmembrane region" description="Helical" evidence="1">
    <location>
        <begin position="44"/>
        <end position="63"/>
    </location>
</feature>
<evidence type="ECO:0000313" key="3">
    <source>
        <dbReference type="Proteomes" id="UP000294980"/>
    </source>
</evidence>
<sequence length="69" mass="7948">MSDSTERDDEYTPRLKPEDQKKVDEFVKRGVNSVERKPFKPIRLLILLVVVVAALSLFSQVLARWAGVY</sequence>
<dbReference type="OrthoDB" id="6198446at2"/>
<accession>A0A4V2SBT0</accession>
<gene>
    <name evidence="2" type="ORF">EV688_104195</name>
</gene>
<dbReference type="InterPro" id="IPR021444">
    <property type="entry name" value="DUF3094"/>
</dbReference>
<organism evidence="2 3">
    <name type="scientific">Chromatocurvus halotolerans</name>
    <dbReference type="NCBI Taxonomy" id="1132028"/>
    <lineage>
        <taxon>Bacteria</taxon>
        <taxon>Pseudomonadati</taxon>
        <taxon>Pseudomonadota</taxon>
        <taxon>Gammaproteobacteria</taxon>
        <taxon>Cellvibrionales</taxon>
        <taxon>Halieaceae</taxon>
        <taxon>Chromatocurvus</taxon>
    </lineage>
</organism>
<keyword evidence="1" id="KW-1133">Transmembrane helix</keyword>
<dbReference type="Proteomes" id="UP000294980">
    <property type="component" value="Unassembled WGS sequence"/>
</dbReference>
<proteinExistence type="predicted"/>
<evidence type="ECO:0000313" key="2">
    <source>
        <dbReference type="EMBL" id="TCO76740.1"/>
    </source>
</evidence>
<reference evidence="2 3" key="1">
    <citation type="submission" date="2019-03" db="EMBL/GenBank/DDBJ databases">
        <title>Genomic Encyclopedia of Type Strains, Phase IV (KMG-IV): sequencing the most valuable type-strain genomes for metagenomic binning, comparative biology and taxonomic classification.</title>
        <authorList>
            <person name="Goeker M."/>
        </authorList>
    </citation>
    <scope>NUCLEOTIDE SEQUENCE [LARGE SCALE GENOMIC DNA]</scope>
    <source>
        <strain evidence="2 3">DSM 23344</strain>
    </source>
</reference>
<keyword evidence="3" id="KW-1185">Reference proteome</keyword>
<dbReference type="AlphaFoldDB" id="A0A4V2SBT0"/>
<protein>
    <submittedName>
        <fullName evidence="2">DUF3094 family protein</fullName>
    </submittedName>
</protein>
<dbReference type="Pfam" id="PF11293">
    <property type="entry name" value="DUF3094"/>
    <property type="match status" value="1"/>
</dbReference>
<comment type="caution">
    <text evidence="2">The sequence shown here is derived from an EMBL/GenBank/DDBJ whole genome shotgun (WGS) entry which is preliminary data.</text>
</comment>
<keyword evidence="1" id="KW-0472">Membrane</keyword>
<name>A0A4V2SBT0_9GAMM</name>
<evidence type="ECO:0000256" key="1">
    <source>
        <dbReference type="SAM" id="Phobius"/>
    </source>
</evidence>